<dbReference type="KEGG" id="azq:G3580_14515"/>
<dbReference type="GO" id="GO:0016491">
    <property type="term" value="F:oxidoreductase activity"/>
    <property type="evidence" value="ECO:0007669"/>
    <property type="project" value="InterPro"/>
</dbReference>
<protein>
    <submittedName>
        <fullName evidence="1">Molybdopterin biosynthesis protein MoeY</fullName>
    </submittedName>
</protein>
<proteinExistence type="predicted"/>
<dbReference type="SUPFAM" id="SSF55469">
    <property type="entry name" value="FMN-dependent nitroreductase-like"/>
    <property type="match status" value="1"/>
</dbReference>
<keyword evidence="2" id="KW-1185">Reference proteome</keyword>
<organism evidence="1 2">
    <name type="scientific">Nitrogeniibacter mangrovi</name>
    <dbReference type="NCBI Taxonomy" id="2016596"/>
    <lineage>
        <taxon>Bacteria</taxon>
        <taxon>Pseudomonadati</taxon>
        <taxon>Pseudomonadota</taxon>
        <taxon>Betaproteobacteria</taxon>
        <taxon>Rhodocyclales</taxon>
        <taxon>Zoogloeaceae</taxon>
        <taxon>Nitrogeniibacter</taxon>
    </lineage>
</organism>
<dbReference type="Proteomes" id="UP000501991">
    <property type="component" value="Chromosome"/>
</dbReference>
<dbReference type="EMBL" id="CP048836">
    <property type="protein sequence ID" value="QID18730.1"/>
    <property type="molecule type" value="Genomic_DNA"/>
</dbReference>
<evidence type="ECO:0000313" key="2">
    <source>
        <dbReference type="Proteomes" id="UP000501991"/>
    </source>
</evidence>
<accession>A0A6C1B8Q7</accession>
<sequence length="365" mass="40882">MADLDLRRMLDLGRWAPSGDNTQPWRFRITGARTVEVLGSDTRSWCLYDYRGIPSRMAHGALLETLRIAATEQQARMGWRLREGGDETAPVYEIGFEPADALAPDPLLPFVESRCVQRRPMRTPALTSAEMAALTEAAGPDYHVDFRTGARERLEVAKLLWHSARVRLICPEAYETHRRIIEWGVRFSKDRIPERAVGVDSLTARLMRWVLADWKRVDFLNTYLAGTVMPRIQLDLIPGLACAGHFLIRPRQPARSDREQVQAGMAMQRVWLTAARLGLGFQPEMTPVIFRWYVQDGQALSARAPVNAAAAAVAERFNDVWSVSAEAPAVFMGRVGRGAPPTSRSLRLDLDDLIVVDGHDTVEAA</sequence>
<dbReference type="RefSeq" id="WP_173766668.1">
    <property type="nucleotide sequence ID" value="NZ_CP048836.1"/>
</dbReference>
<reference evidence="1 2" key="1">
    <citation type="submission" date="2020-02" db="EMBL/GenBank/DDBJ databases">
        <title>Nitrogenibacter mangrovi gen. nov., sp. nov. isolated from mangrove sediment, a denitrifying betaproteobacterium.</title>
        <authorList>
            <person name="Liao H."/>
            <person name="Tian Y."/>
        </authorList>
    </citation>
    <scope>NUCLEOTIDE SEQUENCE [LARGE SCALE GENOMIC DNA]</scope>
    <source>
        <strain evidence="1 2">M9-3-2</strain>
    </source>
</reference>
<gene>
    <name evidence="1" type="ORF">G3580_14515</name>
</gene>
<name>A0A6C1B8Q7_9RHOO</name>
<dbReference type="InterPro" id="IPR000415">
    <property type="entry name" value="Nitroreductase-like"/>
</dbReference>
<dbReference type="AlphaFoldDB" id="A0A6C1B8Q7"/>
<dbReference type="Gene3D" id="3.40.109.10">
    <property type="entry name" value="NADH Oxidase"/>
    <property type="match status" value="2"/>
</dbReference>
<evidence type="ECO:0000313" key="1">
    <source>
        <dbReference type="EMBL" id="QID18730.1"/>
    </source>
</evidence>